<evidence type="ECO:0000256" key="9">
    <source>
        <dbReference type="ARBA" id="ARBA00023242"/>
    </source>
</evidence>
<dbReference type="Proteomes" id="UP000191612">
    <property type="component" value="Unassembled WGS sequence"/>
</dbReference>
<dbReference type="InterPro" id="IPR027417">
    <property type="entry name" value="P-loop_NTPase"/>
</dbReference>
<dbReference type="GO" id="GO:0003723">
    <property type="term" value="F:RNA binding"/>
    <property type="evidence" value="ECO:0007669"/>
    <property type="project" value="UniProtKB-UniRule"/>
</dbReference>
<evidence type="ECO:0000256" key="15">
    <source>
        <dbReference type="RuleBase" id="RU000492"/>
    </source>
</evidence>
<keyword evidence="6 15" id="KW-0347">Helicase</keyword>
<keyword evidence="9" id="KW-0539">Nucleus</keyword>
<evidence type="ECO:0000256" key="13">
    <source>
        <dbReference type="ARBA" id="ARBA00047984"/>
    </source>
</evidence>
<comment type="caution">
    <text evidence="21">The sequence shown here is derived from an EMBL/GenBank/DDBJ whole genome shotgun (WGS) entry which is preliminary data.</text>
</comment>
<feature type="region of interest" description="Disordered" evidence="17">
    <location>
        <begin position="1"/>
        <end position="119"/>
    </location>
</feature>
<dbReference type="AlphaFoldDB" id="A0A1V6RKE6"/>
<feature type="compositionally biased region" description="Acidic residues" evidence="17">
    <location>
        <begin position="67"/>
        <end position="100"/>
    </location>
</feature>
<dbReference type="PROSITE" id="PS00039">
    <property type="entry name" value="DEAD_ATP_HELICASE"/>
    <property type="match status" value="1"/>
</dbReference>
<dbReference type="InterPro" id="IPR001650">
    <property type="entry name" value="Helicase_C-like"/>
</dbReference>
<dbReference type="InterPro" id="IPR014014">
    <property type="entry name" value="RNA_helicase_DEAD_Q_motif"/>
</dbReference>
<dbReference type="InterPro" id="IPR025313">
    <property type="entry name" value="SPB4-like_CTE"/>
</dbReference>
<dbReference type="Pfam" id="PF13959">
    <property type="entry name" value="CTE_SPB4"/>
    <property type="match status" value="1"/>
</dbReference>
<evidence type="ECO:0000259" key="20">
    <source>
        <dbReference type="PROSITE" id="PS51195"/>
    </source>
</evidence>
<dbReference type="CDD" id="cd17942">
    <property type="entry name" value="DEADc_DDX18"/>
    <property type="match status" value="1"/>
</dbReference>
<comment type="catalytic activity">
    <reaction evidence="13 16">
        <text>ATP + H2O = ADP + phosphate + H(+)</text>
        <dbReference type="Rhea" id="RHEA:13065"/>
        <dbReference type="ChEBI" id="CHEBI:15377"/>
        <dbReference type="ChEBI" id="CHEBI:15378"/>
        <dbReference type="ChEBI" id="CHEBI:30616"/>
        <dbReference type="ChEBI" id="CHEBI:43474"/>
        <dbReference type="ChEBI" id="CHEBI:456216"/>
        <dbReference type="EC" id="3.6.4.13"/>
    </reaction>
</comment>
<evidence type="ECO:0000259" key="18">
    <source>
        <dbReference type="PROSITE" id="PS51192"/>
    </source>
</evidence>
<dbReference type="GO" id="GO:0005730">
    <property type="term" value="C:nucleolus"/>
    <property type="evidence" value="ECO:0007669"/>
    <property type="project" value="UniProtKB-SubCell"/>
</dbReference>
<evidence type="ECO:0000256" key="12">
    <source>
        <dbReference type="ARBA" id="ARBA00024365"/>
    </source>
</evidence>
<comment type="function">
    <text evidence="10">ATP-dependent RNA helicase involved in 40S ribosomal subunit biogenesis. Required for the processing and cleavage of 35S pre-rRNA at sites A0, A1, and A2, leading to mature 18S rRNA.</text>
</comment>
<feature type="domain" description="Helicase C-terminal" evidence="19">
    <location>
        <begin position="344"/>
        <end position="514"/>
    </location>
</feature>
<dbReference type="Pfam" id="PF00271">
    <property type="entry name" value="Helicase_C"/>
    <property type="match status" value="1"/>
</dbReference>
<evidence type="ECO:0000256" key="14">
    <source>
        <dbReference type="PROSITE-ProRule" id="PRU00552"/>
    </source>
</evidence>
<evidence type="ECO:0000256" key="11">
    <source>
        <dbReference type="ARBA" id="ARBA00024357"/>
    </source>
</evidence>
<dbReference type="GO" id="GO:0006364">
    <property type="term" value="P:rRNA processing"/>
    <property type="evidence" value="ECO:0007669"/>
    <property type="project" value="UniProtKB-KW"/>
</dbReference>
<dbReference type="PROSITE" id="PS51194">
    <property type="entry name" value="HELICASE_CTER"/>
    <property type="match status" value="1"/>
</dbReference>
<comment type="similarity">
    <text evidence="11">Belongs to the DEAD box helicase family. DDX18/HAS1 subfamily.</text>
</comment>
<evidence type="ECO:0000256" key="1">
    <source>
        <dbReference type="ARBA" id="ARBA00004604"/>
    </source>
</evidence>
<feature type="region of interest" description="Disordered" evidence="17">
    <location>
        <begin position="571"/>
        <end position="606"/>
    </location>
</feature>
<feature type="domain" description="Helicase ATP-binding" evidence="18">
    <location>
        <begin position="154"/>
        <end position="330"/>
    </location>
</feature>
<dbReference type="SMART" id="SM00487">
    <property type="entry name" value="DEXDc"/>
    <property type="match status" value="1"/>
</dbReference>
<protein>
    <recommendedName>
        <fullName evidence="16">ATP-dependent RNA helicase</fullName>
        <ecNumber evidence="16">3.6.4.13</ecNumber>
    </recommendedName>
</protein>
<evidence type="ECO:0000256" key="4">
    <source>
        <dbReference type="ARBA" id="ARBA00022741"/>
    </source>
</evidence>
<comment type="subunit">
    <text evidence="12">Associates in the nucleolus with the 60S and pre-60S ribosomal subunits.</text>
</comment>
<evidence type="ECO:0000259" key="19">
    <source>
        <dbReference type="PROSITE" id="PS51194"/>
    </source>
</evidence>
<evidence type="ECO:0000256" key="8">
    <source>
        <dbReference type="ARBA" id="ARBA00022884"/>
    </source>
</evidence>
<feature type="domain" description="DEAD-box RNA helicase Q" evidence="20">
    <location>
        <begin position="123"/>
        <end position="151"/>
    </location>
</feature>
<evidence type="ECO:0000313" key="22">
    <source>
        <dbReference type="Proteomes" id="UP000191612"/>
    </source>
</evidence>
<dbReference type="SUPFAM" id="SSF52540">
    <property type="entry name" value="P-loop containing nucleoside triphosphate hydrolases"/>
    <property type="match status" value="2"/>
</dbReference>
<dbReference type="InterPro" id="IPR014001">
    <property type="entry name" value="Helicase_ATP-bd"/>
</dbReference>
<keyword evidence="22" id="KW-1185">Reference proteome</keyword>
<dbReference type="GO" id="GO:0016887">
    <property type="term" value="F:ATP hydrolysis activity"/>
    <property type="evidence" value="ECO:0007669"/>
    <property type="project" value="RHEA"/>
</dbReference>
<feature type="short sequence motif" description="Q motif" evidence="14">
    <location>
        <begin position="123"/>
        <end position="151"/>
    </location>
</feature>
<dbReference type="InterPro" id="IPR011545">
    <property type="entry name" value="DEAD/DEAH_box_helicase_dom"/>
</dbReference>
<dbReference type="InterPro" id="IPR000629">
    <property type="entry name" value="RNA-helicase_DEAD-box_CS"/>
</dbReference>
<evidence type="ECO:0000256" key="3">
    <source>
        <dbReference type="ARBA" id="ARBA00022552"/>
    </source>
</evidence>
<keyword evidence="3" id="KW-0698">rRNA processing</keyword>
<dbReference type="SMART" id="SM00490">
    <property type="entry name" value="HELICc"/>
    <property type="match status" value="1"/>
</dbReference>
<dbReference type="PROSITE" id="PS51195">
    <property type="entry name" value="Q_MOTIF"/>
    <property type="match status" value="1"/>
</dbReference>
<accession>A0A1V6RKE6</accession>
<evidence type="ECO:0000256" key="6">
    <source>
        <dbReference type="ARBA" id="ARBA00022806"/>
    </source>
</evidence>
<dbReference type="SMART" id="SM01178">
    <property type="entry name" value="DUF4217"/>
    <property type="match status" value="1"/>
</dbReference>
<gene>
    <name evidence="21" type="ORF">PENSOL_c003G01037</name>
</gene>
<evidence type="ECO:0000256" key="17">
    <source>
        <dbReference type="SAM" id="MobiDB-lite"/>
    </source>
</evidence>
<dbReference type="EC" id="3.6.4.13" evidence="16"/>
<name>A0A1V6RKE6_9EURO</name>
<dbReference type="FunFam" id="3.40.50.300:FF:000460">
    <property type="entry name" value="RNA helicase"/>
    <property type="match status" value="1"/>
</dbReference>
<dbReference type="EMBL" id="MDYO01000003">
    <property type="protein sequence ID" value="OQE01843.1"/>
    <property type="molecule type" value="Genomic_DNA"/>
</dbReference>
<reference evidence="22" key="1">
    <citation type="journal article" date="2017" name="Nat. Microbiol.">
        <title>Global analysis of biosynthetic gene clusters reveals vast potential of secondary metabolite production in Penicillium species.</title>
        <authorList>
            <person name="Nielsen J.C."/>
            <person name="Grijseels S."/>
            <person name="Prigent S."/>
            <person name="Ji B."/>
            <person name="Dainat J."/>
            <person name="Nielsen K.F."/>
            <person name="Frisvad J.C."/>
            <person name="Workman M."/>
            <person name="Nielsen J."/>
        </authorList>
    </citation>
    <scope>NUCLEOTIDE SEQUENCE [LARGE SCALE GENOMIC DNA]</scope>
    <source>
        <strain evidence="22">IBT 29525</strain>
    </source>
</reference>
<dbReference type="FunFam" id="3.40.50.300:FF:000379">
    <property type="entry name" value="RNA helicase"/>
    <property type="match status" value="1"/>
</dbReference>
<dbReference type="PROSITE" id="PS51192">
    <property type="entry name" value="HELICASE_ATP_BIND_1"/>
    <property type="match status" value="1"/>
</dbReference>
<dbReference type="GO" id="GO:0005524">
    <property type="term" value="F:ATP binding"/>
    <property type="evidence" value="ECO:0007669"/>
    <property type="project" value="UniProtKB-UniRule"/>
</dbReference>
<dbReference type="CDD" id="cd18787">
    <property type="entry name" value="SF2_C_DEAD"/>
    <property type="match status" value="1"/>
</dbReference>
<evidence type="ECO:0000256" key="2">
    <source>
        <dbReference type="ARBA" id="ARBA00022517"/>
    </source>
</evidence>
<feature type="compositionally biased region" description="Basic and acidic residues" evidence="17">
    <location>
        <begin position="20"/>
        <end position="31"/>
    </location>
</feature>
<comment type="domain">
    <text evidence="16">The Q motif is unique to and characteristic of the DEAD box family of RNA helicases and controls ATP binding and hydrolysis.</text>
</comment>
<keyword evidence="7 15" id="KW-0067">ATP-binding</keyword>
<evidence type="ECO:0000313" key="21">
    <source>
        <dbReference type="EMBL" id="OQE01843.1"/>
    </source>
</evidence>
<feature type="compositionally biased region" description="Basic and acidic residues" evidence="17">
    <location>
        <begin position="575"/>
        <end position="584"/>
    </location>
</feature>
<keyword evidence="8 16" id="KW-0694">RNA-binding</keyword>
<evidence type="ECO:0000256" key="16">
    <source>
        <dbReference type="RuleBase" id="RU365068"/>
    </source>
</evidence>
<keyword evidence="4 15" id="KW-0547">Nucleotide-binding</keyword>
<organism evidence="21 22">
    <name type="scientific">Penicillium solitum</name>
    <dbReference type="NCBI Taxonomy" id="60172"/>
    <lineage>
        <taxon>Eukaryota</taxon>
        <taxon>Fungi</taxon>
        <taxon>Dikarya</taxon>
        <taxon>Ascomycota</taxon>
        <taxon>Pezizomycotina</taxon>
        <taxon>Eurotiomycetes</taxon>
        <taxon>Eurotiomycetidae</taxon>
        <taxon>Eurotiales</taxon>
        <taxon>Aspergillaceae</taxon>
        <taxon>Penicillium</taxon>
    </lineage>
</organism>
<proteinExistence type="inferred from homology"/>
<dbReference type="STRING" id="60172.A0A1V6RKE6"/>
<keyword evidence="2" id="KW-0690">Ribosome biogenesis</keyword>
<evidence type="ECO:0000256" key="7">
    <source>
        <dbReference type="ARBA" id="ARBA00022840"/>
    </source>
</evidence>
<comment type="function">
    <text evidence="16">RNA helicase.</text>
</comment>
<dbReference type="PANTHER" id="PTHR24031">
    <property type="entry name" value="RNA HELICASE"/>
    <property type="match status" value="1"/>
</dbReference>
<evidence type="ECO:0000256" key="5">
    <source>
        <dbReference type="ARBA" id="ARBA00022801"/>
    </source>
</evidence>
<dbReference type="InterPro" id="IPR044773">
    <property type="entry name" value="DDX18/Has1_DEADc"/>
</dbReference>
<sequence>MPGPVDTAKSINKRKRKHGSKAESDVAKPVEAKSSPAVTPKKSVASTPKASAEKSTKKRKVSPSPSAEEESAEEESDDAEAVEDAEEVDAEEGSDAEDTEAANGTDLPTMEDVRLPQTEGKLQKFTELNLSEKTMQGINDMGFTTMTEIQQRTVPPLLAGRDVLGAAKTGSGKTLAFLLPAIEMLHALRFKPRNGTGVLVVSPTRELALQIFGVARELMAHHSQTYGIVIGGANRRAEAEKLMKGVNLLIATPGRLLDHLQNTQGFIFKNLKTLVIDEADRILEVGFEDEMRQIVKILPKEERQTMLFSATQTTKVEDLARISLRPGPLYINVDHSKEHSTVAGLEQGYVVCEADKRFLLLFSFLKRNLKKKIIVFFSSCNCVKYHAELLNYIDLPVLELHGKQKQQKRTNTFFEFCNAKQGTLICTDVAARGLDIPAVDWIIQFDPPDDPRDYIHRVGRTARGAEGKGRSLMFLQPSEVGFLKHLKDARVPVVEFEFPASKIVNVQSQLEKLIGQNYYLNKSAKDGYRSYLQAYASHSLRTVFDVNKLDLVKVAKGFGFNAPPRIDIQLGSSLSRDKKQEQQGRRTYGSQPKNGAGLKFKRKHND</sequence>
<evidence type="ECO:0000256" key="10">
    <source>
        <dbReference type="ARBA" id="ARBA00024310"/>
    </source>
</evidence>
<dbReference type="Gene3D" id="3.40.50.300">
    <property type="entry name" value="P-loop containing nucleotide triphosphate hydrolases"/>
    <property type="match status" value="2"/>
</dbReference>
<dbReference type="GO" id="GO:0003724">
    <property type="term" value="F:RNA helicase activity"/>
    <property type="evidence" value="ECO:0007669"/>
    <property type="project" value="UniProtKB-EC"/>
</dbReference>
<comment type="subcellular location">
    <subcellularLocation>
        <location evidence="1">Nucleus</location>
        <location evidence="1">Nucleolus</location>
    </subcellularLocation>
</comment>
<dbReference type="Pfam" id="PF00270">
    <property type="entry name" value="DEAD"/>
    <property type="match status" value="1"/>
</dbReference>
<keyword evidence="5 15" id="KW-0378">Hydrolase</keyword>